<dbReference type="Proteomes" id="UP000011599">
    <property type="component" value="Unassembled WGS sequence"/>
</dbReference>
<protein>
    <submittedName>
        <fullName evidence="1">Uncharacterized protein</fullName>
    </submittedName>
</protein>
<organism evidence="1 2">
    <name type="scientific">Natronorubrum tibetense GA33</name>
    <dbReference type="NCBI Taxonomy" id="1114856"/>
    <lineage>
        <taxon>Archaea</taxon>
        <taxon>Methanobacteriati</taxon>
        <taxon>Methanobacteriota</taxon>
        <taxon>Stenosarchaea group</taxon>
        <taxon>Halobacteria</taxon>
        <taxon>Halobacteriales</taxon>
        <taxon>Natrialbaceae</taxon>
        <taxon>Natronorubrum</taxon>
    </lineage>
</organism>
<comment type="caution">
    <text evidence="1">The sequence shown here is derived from an EMBL/GenBank/DDBJ whole genome shotgun (WGS) entry which is preliminary data.</text>
</comment>
<dbReference type="PATRIC" id="fig|1114856.3.peg.1270"/>
<sequence>MPRGRIRSWVDGNEKPDAVRGIEAACEYGWLDATYRDREFMALNTLVANVFSGGSIVTENFVPLFALNHADHRSHVNDALEESRSNRQQCQ</sequence>
<name>L9W3G5_9EURY</name>
<reference evidence="1 2" key="1">
    <citation type="journal article" date="2014" name="PLoS Genet.">
        <title>Phylogenetically driven sequencing of extremely halophilic archaea reveals strategies for static and dynamic osmo-response.</title>
        <authorList>
            <person name="Becker E.A."/>
            <person name="Seitzer P.M."/>
            <person name="Tritt A."/>
            <person name="Larsen D."/>
            <person name="Krusor M."/>
            <person name="Yao A.I."/>
            <person name="Wu D."/>
            <person name="Madern D."/>
            <person name="Eisen J.A."/>
            <person name="Darling A.E."/>
            <person name="Facciotti M.T."/>
        </authorList>
    </citation>
    <scope>NUCLEOTIDE SEQUENCE [LARGE SCALE GENOMIC DNA]</scope>
    <source>
        <strain evidence="1 2">GA33</strain>
    </source>
</reference>
<dbReference type="AlphaFoldDB" id="L9W3G5"/>
<keyword evidence="2" id="KW-1185">Reference proteome</keyword>
<gene>
    <name evidence="1" type="ORF">C496_06102</name>
</gene>
<dbReference type="EMBL" id="AOHW01000022">
    <property type="protein sequence ID" value="ELY42883.1"/>
    <property type="molecule type" value="Genomic_DNA"/>
</dbReference>
<evidence type="ECO:0000313" key="2">
    <source>
        <dbReference type="Proteomes" id="UP000011599"/>
    </source>
</evidence>
<evidence type="ECO:0000313" key="1">
    <source>
        <dbReference type="EMBL" id="ELY42883.1"/>
    </source>
</evidence>
<proteinExistence type="predicted"/>
<accession>L9W3G5</accession>
<dbReference type="OrthoDB" id="200049at2157"/>
<dbReference type="eggNOG" id="arCOG06427">
    <property type="taxonomic scope" value="Archaea"/>
</dbReference>